<dbReference type="GO" id="GO:0003700">
    <property type="term" value="F:DNA-binding transcription factor activity"/>
    <property type="evidence" value="ECO:0007669"/>
    <property type="project" value="InterPro"/>
</dbReference>
<dbReference type="InterPro" id="IPR036638">
    <property type="entry name" value="HLH_DNA-bd_sf"/>
</dbReference>
<dbReference type="GO" id="GO:0006351">
    <property type="term" value="P:DNA-templated transcription"/>
    <property type="evidence" value="ECO:0007669"/>
    <property type="project" value="InterPro"/>
</dbReference>
<dbReference type="OrthoDB" id="515778at2759"/>
<feature type="region of interest" description="Disordered" evidence="1">
    <location>
        <begin position="304"/>
        <end position="331"/>
    </location>
</feature>
<keyword evidence="4" id="KW-1185">Reference proteome</keyword>
<dbReference type="Gene3D" id="4.10.280.10">
    <property type="entry name" value="Helix-loop-helix DNA-binding domain"/>
    <property type="match status" value="1"/>
</dbReference>
<name>A0A2P6VGU7_9CHLO</name>
<dbReference type="AlphaFoldDB" id="A0A2P6VGU7"/>
<dbReference type="PANTHER" id="PTHR46412:SF3">
    <property type="entry name" value="TRANSCRIPTION FACTOR BIM1"/>
    <property type="match status" value="1"/>
</dbReference>
<proteinExistence type="predicted"/>
<dbReference type="SMART" id="SM00353">
    <property type="entry name" value="HLH"/>
    <property type="match status" value="1"/>
</dbReference>
<feature type="compositionally biased region" description="Low complexity" evidence="1">
    <location>
        <begin position="177"/>
        <end position="189"/>
    </location>
</feature>
<dbReference type="PANTHER" id="PTHR46412">
    <property type="entry name" value="BES1-INTERACTING MYC-LIKE PROTEIN"/>
    <property type="match status" value="1"/>
</dbReference>
<feature type="domain" description="BHLH" evidence="2">
    <location>
        <begin position="78"/>
        <end position="127"/>
    </location>
</feature>
<gene>
    <name evidence="3" type="ORF">C2E20_3260</name>
</gene>
<evidence type="ECO:0000259" key="2">
    <source>
        <dbReference type="PROSITE" id="PS50888"/>
    </source>
</evidence>
<feature type="region of interest" description="Disordered" evidence="1">
    <location>
        <begin position="207"/>
        <end position="232"/>
    </location>
</feature>
<evidence type="ECO:0000313" key="3">
    <source>
        <dbReference type="EMBL" id="PSC73314.1"/>
    </source>
</evidence>
<reference evidence="3 4" key="1">
    <citation type="journal article" date="2018" name="Plant J.">
        <title>Genome sequences of Chlorella sorokiniana UTEX 1602 and Micractinium conductrix SAG 241.80: implications to maltose excretion by a green alga.</title>
        <authorList>
            <person name="Arriola M.B."/>
            <person name="Velmurugan N."/>
            <person name="Zhang Y."/>
            <person name="Plunkett M.H."/>
            <person name="Hondzo H."/>
            <person name="Barney B.M."/>
        </authorList>
    </citation>
    <scope>NUCLEOTIDE SEQUENCE [LARGE SCALE GENOMIC DNA]</scope>
    <source>
        <strain evidence="3 4">SAG 241.80</strain>
    </source>
</reference>
<dbReference type="Proteomes" id="UP000239649">
    <property type="component" value="Unassembled WGS sequence"/>
</dbReference>
<evidence type="ECO:0000313" key="4">
    <source>
        <dbReference type="Proteomes" id="UP000239649"/>
    </source>
</evidence>
<dbReference type="PROSITE" id="PS50888">
    <property type="entry name" value="BHLH"/>
    <property type="match status" value="1"/>
</dbReference>
<dbReference type="Pfam" id="PF00010">
    <property type="entry name" value="HLH"/>
    <property type="match status" value="1"/>
</dbReference>
<dbReference type="InterPro" id="IPR011598">
    <property type="entry name" value="bHLH_dom"/>
</dbReference>
<feature type="compositionally biased region" description="Low complexity" evidence="1">
    <location>
        <begin position="273"/>
        <end position="284"/>
    </location>
</feature>
<feature type="compositionally biased region" description="Low complexity" evidence="1">
    <location>
        <begin position="315"/>
        <end position="331"/>
    </location>
</feature>
<sequence>MGVFGAQPAQLTSLLQSLSAVHTGLSGGAPSGGATQVPEAAAAGGGATASAGGPSSAHQQQGMGRAARASSEPRPATSYNARHQQAEARRRSRINERLEALRQLVPHTERANTAQFLEELVLYVQGMQRRVAELVGQLGLPLSLQPATKPITFSDDTPEQTLQTHPRDDRHATQSQPGAAPLGHGALPPAQQDKAMQALAALLQHQHAQHAAATAHGLQLQHQHQRQHQQQPLVHHLNLHLQLQQGPAQLPPLPAQAQAQESGQASRPPPPQRAADSAADRQQSTGLQALAEGGLRSASQAFKDPAAAGGGVPGGATSAAPSTTAGPADAAQAVKRGYARHNPVGIPTDEELDMLHLELTSQQDVKRRRMGVA</sequence>
<organism evidence="3 4">
    <name type="scientific">Micractinium conductrix</name>
    <dbReference type="NCBI Taxonomy" id="554055"/>
    <lineage>
        <taxon>Eukaryota</taxon>
        <taxon>Viridiplantae</taxon>
        <taxon>Chlorophyta</taxon>
        <taxon>core chlorophytes</taxon>
        <taxon>Trebouxiophyceae</taxon>
        <taxon>Chlorellales</taxon>
        <taxon>Chlorellaceae</taxon>
        <taxon>Chlorella clade</taxon>
        <taxon>Micractinium</taxon>
    </lineage>
</organism>
<feature type="compositionally biased region" description="Low complexity" evidence="1">
    <location>
        <begin position="255"/>
        <end position="266"/>
    </location>
</feature>
<protein>
    <submittedName>
        <fullName evidence="3">Transcription factor BIM2-like isoform X2</fullName>
    </submittedName>
</protein>
<feature type="compositionally biased region" description="Low complexity" evidence="1">
    <location>
        <begin position="65"/>
        <end position="76"/>
    </location>
</feature>
<feature type="region of interest" description="Disordered" evidence="1">
    <location>
        <begin position="27"/>
        <end position="91"/>
    </location>
</feature>
<comment type="caution">
    <text evidence="3">The sequence shown here is derived from an EMBL/GenBank/DDBJ whole genome shotgun (WGS) entry which is preliminary data.</text>
</comment>
<accession>A0A2P6VGU7</accession>
<evidence type="ECO:0000256" key="1">
    <source>
        <dbReference type="SAM" id="MobiDB-lite"/>
    </source>
</evidence>
<dbReference type="STRING" id="554055.A0A2P6VGU7"/>
<feature type="region of interest" description="Disordered" evidence="1">
    <location>
        <begin position="146"/>
        <end position="189"/>
    </location>
</feature>
<dbReference type="InterPro" id="IPR044295">
    <property type="entry name" value="BIM1/2/3"/>
</dbReference>
<dbReference type="EMBL" id="LHPF02000007">
    <property type="protein sequence ID" value="PSC73314.1"/>
    <property type="molecule type" value="Genomic_DNA"/>
</dbReference>
<dbReference type="GO" id="GO:0046983">
    <property type="term" value="F:protein dimerization activity"/>
    <property type="evidence" value="ECO:0007669"/>
    <property type="project" value="InterPro"/>
</dbReference>
<feature type="region of interest" description="Disordered" evidence="1">
    <location>
        <begin position="248"/>
        <end position="284"/>
    </location>
</feature>
<feature type="compositionally biased region" description="Low complexity" evidence="1">
    <location>
        <begin position="48"/>
        <end position="57"/>
    </location>
</feature>
<dbReference type="SUPFAM" id="SSF47459">
    <property type="entry name" value="HLH, helix-loop-helix DNA-binding domain"/>
    <property type="match status" value="1"/>
</dbReference>